<dbReference type="AlphaFoldDB" id="A0A855EUS9"/>
<evidence type="ECO:0000259" key="1">
    <source>
        <dbReference type="Pfam" id="PF13304"/>
    </source>
</evidence>
<dbReference type="Proteomes" id="UP000222768">
    <property type="component" value="Unassembled WGS sequence"/>
</dbReference>
<dbReference type="InterPro" id="IPR003959">
    <property type="entry name" value="ATPase_AAA_core"/>
</dbReference>
<accession>A0A855EUS9</accession>
<evidence type="ECO:0000313" key="2">
    <source>
        <dbReference type="EMBL" id="PHH05574.1"/>
    </source>
</evidence>
<reference evidence="3" key="1">
    <citation type="submission" date="2017-09" db="EMBL/GenBank/DDBJ databases">
        <title>FDA dAtabase for Regulatory Grade micrObial Sequences (FDA-ARGOS): Supporting development and validation of Infectious Disease Dx tests.</title>
        <authorList>
            <person name="Minogue T."/>
            <person name="Wolcott M."/>
            <person name="Wasieloski L."/>
            <person name="Aguilar W."/>
            <person name="Moore D."/>
            <person name="Tallon L."/>
            <person name="Sadzewicz L."/>
            <person name="Ott S."/>
            <person name="Zhao X."/>
            <person name="Nagaraj S."/>
            <person name="Vavikolanu K."/>
            <person name="Aluvathingal J."/>
            <person name="Nadendla S."/>
            <person name="Sichtig H."/>
        </authorList>
    </citation>
    <scope>NUCLEOTIDE SEQUENCE [LARGE SCALE GENOMIC DNA]</scope>
    <source>
        <strain evidence="3">FDAARGOS_404</strain>
    </source>
</reference>
<proteinExistence type="predicted"/>
<organism evidence="2 3">
    <name type="scientific">Leclercia adecarboxylata</name>
    <dbReference type="NCBI Taxonomy" id="83655"/>
    <lineage>
        <taxon>Bacteria</taxon>
        <taxon>Pseudomonadati</taxon>
        <taxon>Pseudomonadota</taxon>
        <taxon>Gammaproteobacteria</taxon>
        <taxon>Enterobacterales</taxon>
        <taxon>Enterobacteriaceae</taxon>
        <taxon>Leclercia</taxon>
    </lineage>
</organism>
<sequence length="410" mass="46378">MQFKKLTISDWRQFNEVSIDFHNKVTVITGSNGAGKSTVLRILAKHFLWNCDFLAMPFYDEDKGINVFTNTGKSNSSTDIKHKIGEVDYSDELASSIYIEENPKTINYDINIENINRNIKGLFIHSHRASNNYKMTSDIPTGVINAENSYKNHLRAYKQHIEDSSFNGNPTVEMKKSLLSMAALGVGNSYIKKNKKSEKTFTSFIEILKITLPKNIGFRNIRFEVPDVIFETDSGDFILDSASGGIMSIIDISWQILLYSQDVNRFTALIDEPENHLHPTMQRSLLNDLTKAFPNVQFIVVTHSPFIISSVKDSNVYALKHDDSNKVNSYKLDLEEKASTANKILRDVLGVSITIPQWAEDELDKICSRISTQEINENSLNELRTSLDEAGLGDFYPEALYHIVGGKKND</sequence>
<dbReference type="Gene3D" id="3.40.50.300">
    <property type="entry name" value="P-loop containing nucleotide triphosphate hydrolases"/>
    <property type="match status" value="1"/>
</dbReference>
<feature type="domain" description="ATPase AAA-type core" evidence="1">
    <location>
        <begin position="25"/>
        <end position="309"/>
    </location>
</feature>
<dbReference type="GO" id="GO:0016887">
    <property type="term" value="F:ATP hydrolysis activity"/>
    <property type="evidence" value="ECO:0007669"/>
    <property type="project" value="InterPro"/>
</dbReference>
<dbReference type="GO" id="GO:0005524">
    <property type="term" value="F:ATP binding"/>
    <property type="evidence" value="ECO:0007669"/>
    <property type="project" value="InterPro"/>
</dbReference>
<dbReference type="InterPro" id="IPR027417">
    <property type="entry name" value="P-loop_NTPase"/>
</dbReference>
<dbReference type="InterPro" id="IPR051396">
    <property type="entry name" value="Bact_Antivir_Def_Nuclease"/>
</dbReference>
<dbReference type="RefSeq" id="WP_032613519.1">
    <property type="nucleotide sequence ID" value="NZ_CP083630.1"/>
</dbReference>
<protein>
    <submittedName>
        <fullName evidence="2">AAA family ATPase</fullName>
    </submittedName>
</protein>
<dbReference type="EMBL" id="PDLK01000002">
    <property type="protein sequence ID" value="PHH05574.1"/>
    <property type="molecule type" value="Genomic_DNA"/>
</dbReference>
<dbReference type="Pfam" id="PF13304">
    <property type="entry name" value="AAA_21"/>
    <property type="match status" value="1"/>
</dbReference>
<name>A0A855EUS9_9ENTR</name>
<dbReference type="SUPFAM" id="SSF52540">
    <property type="entry name" value="P-loop containing nucleoside triphosphate hydrolases"/>
    <property type="match status" value="1"/>
</dbReference>
<dbReference type="PANTHER" id="PTHR43581">
    <property type="entry name" value="ATP/GTP PHOSPHATASE"/>
    <property type="match status" value="1"/>
</dbReference>
<evidence type="ECO:0000313" key="3">
    <source>
        <dbReference type="Proteomes" id="UP000222768"/>
    </source>
</evidence>
<dbReference type="PANTHER" id="PTHR43581:SF2">
    <property type="entry name" value="EXCINUCLEASE ATPASE SUBUNIT"/>
    <property type="match status" value="1"/>
</dbReference>
<gene>
    <name evidence="2" type="ORF">CRX53_17245</name>
</gene>
<comment type="caution">
    <text evidence="2">The sequence shown here is derived from an EMBL/GenBank/DDBJ whole genome shotgun (WGS) entry which is preliminary data.</text>
</comment>